<dbReference type="Gene3D" id="3.10.450.350">
    <property type="match status" value="2"/>
</dbReference>
<feature type="transmembrane region" description="Helical" evidence="7">
    <location>
        <begin position="33"/>
        <end position="55"/>
    </location>
</feature>
<organism evidence="9 10">
    <name type="scientific">Scleromatobacter humisilvae</name>
    <dbReference type="NCBI Taxonomy" id="2897159"/>
    <lineage>
        <taxon>Bacteria</taxon>
        <taxon>Pseudomonadati</taxon>
        <taxon>Pseudomonadota</taxon>
        <taxon>Betaproteobacteria</taxon>
        <taxon>Burkholderiales</taxon>
        <taxon>Sphaerotilaceae</taxon>
        <taxon>Scleromatobacter</taxon>
    </lineage>
</organism>
<dbReference type="Gene3D" id="2.70.70.10">
    <property type="entry name" value="Glucose Permease (Domain IIA)"/>
    <property type="match status" value="1"/>
</dbReference>
<keyword evidence="7" id="KW-1133">Transmembrane helix</keyword>
<dbReference type="Pfam" id="PF01551">
    <property type="entry name" value="Peptidase_M23"/>
    <property type="match status" value="1"/>
</dbReference>
<evidence type="ECO:0000313" key="10">
    <source>
        <dbReference type="Proteomes" id="UP001139353"/>
    </source>
</evidence>
<feature type="domain" description="M23ase beta-sheet core" evidence="8">
    <location>
        <begin position="327"/>
        <end position="421"/>
    </location>
</feature>
<evidence type="ECO:0000256" key="7">
    <source>
        <dbReference type="SAM" id="Phobius"/>
    </source>
</evidence>
<sequence>MDSLNHAEKAVETAVQSLFGRVTRWTHDHPRRLAAGTAAVLAVIAGTAFGLAPMAPDASALPKRLVTESFTPENLDAQLDSLAAQHLVLAHSETTRANDTADALTRRLGIADDQLNAFLQSDATSRKLWQGRVGKMVSATTDDNGKLTQLVARYPAERDDQFATHFSRLTIARGEHGFTSKVETVPFGTTTRLASGSVRTSLFAATDDANVPDPVATQMADMFSTDIDFHRELRKGDTFSVVYEALTADGEPVPWNQGAGRVLAAEFINGGKAYSSVWFADASGKGAYFDLNGRSKHSAFLASPLAFSRITSGFSMRFHPILKEWKRHEGVDYGAPIGTPVHVVGDGVVAFAGQQNGYGNVIQIQHSDNRMTVYAHLSRIDVARGQHVSQGDHIGDVGMTGWATGPHLHFEFRVAGVVKDPLTIAKSAETLALDNSSRPRFTALAGELKSELAVAESLGVHPARVD</sequence>
<keyword evidence="7" id="KW-0812">Transmembrane</keyword>
<evidence type="ECO:0000259" key="8">
    <source>
        <dbReference type="Pfam" id="PF01551"/>
    </source>
</evidence>
<evidence type="ECO:0000256" key="3">
    <source>
        <dbReference type="ARBA" id="ARBA00022723"/>
    </source>
</evidence>
<dbReference type="InterPro" id="IPR011055">
    <property type="entry name" value="Dup_hybrid_motif"/>
</dbReference>
<evidence type="ECO:0000256" key="1">
    <source>
        <dbReference type="ARBA" id="ARBA00001947"/>
    </source>
</evidence>
<accession>A0A9X2C1E8</accession>
<keyword evidence="4" id="KW-0378">Hydrolase</keyword>
<keyword evidence="6" id="KW-0482">Metalloprotease</keyword>
<dbReference type="InterPro" id="IPR016047">
    <property type="entry name" value="M23ase_b-sheet_dom"/>
</dbReference>
<protein>
    <submittedName>
        <fullName evidence="9">M23 family metallopeptidase</fullName>
    </submittedName>
</protein>
<dbReference type="PANTHER" id="PTHR21666:SF288">
    <property type="entry name" value="CELL DIVISION PROTEIN YTFB"/>
    <property type="match status" value="1"/>
</dbReference>
<reference evidence="9" key="1">
    <citation type="submission" date="2021-11" db="EMBL/GenBank/DDBJ databases">
        <title>BS-T2-15 a new species belonging to the Comamonadaceae family isolated from the soil of a French oak forest.</title>
        <authorList>
            <person name="Mieszkin S."/>
            <person name="Alain K."/>
        </authorList>
    </citation>
    <scope>NUCLEOTIDE SEQUENCE</scope>
    <source>
        <strain evidence="9">BS-T2-15</strain>
    </source>
</reference>
<evidence type="ECO:0000313" key="9">
    <source>
        <dbReference type="EMBL" id="MCK9684905.1"/>
    </source>
</evidence>
<keyword evidence="7" id="KW-0472">Membrane</keyword>
<keyword evidence="5" id="KW-0862">Zinc</keyword>
<evidence type="ECO:0000256" key="4">
    <source>
        <dbReference type="ARBA" id="ARBA00022801"/>
    </source>
</evidence>
<proteinExistence type="predicted"/>
<keyword evidence="10" id="KW-1185">Reference proteome</keyword>
<dbReference type="InterPro" id="IPR050570">
    <property type="entry name" value="Cell_wall_metabolism_enzyme"/>
</dbReference>
<dbReference type="EMBL" id="JAJLJH010000001">
    <property type="protein sequence ID" value="MCK9684905.1"/>
    <property type="molecule type" value="Genomic_DNA"/>
</dbReference>
<evidence type="ECO:0000256" key="6">
    <source>
        <dbReference type="ARBA" id="ARBA00023049"/>
    </source>
</evidence>
<dbReference type="GO" id="GO:0006508">
    <property type="term" value="P:proteolysis"/>
    <property type="evidence" value="ECO:0007669"/>
    <property type="project" value="UniProtKB-KW"/>
</dbReference>
<dbReference type="PANTHER" id="PTHR21666">
    <property type="entry name" value="PEPTIDASE-RELATED"/>
    <property type="match status" value="1"/>
</dbReference>
<keyword evidence="3" id="KW-0479">Metal-binding</keyword>
<dbReference type="GO" id="GO:0046872">
    <property type="term" value="F:metal ion binding"/>
    <property type="evidence" value="ECO:0007669"/>
    <property type="project" value="UniProtKB-KW"/>
</dbReference>
<dbReference type="CDD" id="cd12797">
    <property type="entry name" value="M23_peptidase"/>
    <property type="match status" value="1"/>
</dbReference>
<dbReference type="SUPFAM" id="SSF51261">
    <property type="entry name" value="Duplicated hybrid motif"/>
    <property type="match status" value="1"/>
</dbReference>
<evidence type="ECO:0000256" key="2">
    <source>
        <dbReference type="ARBA" id="ARBA00022670"/>
    </source>
</evidence>
<keyword evidence="2" id="KW-0645">Protease</keyword>
<dbReference type="RefSeq" id="WP_275680927.1">
    <property type="nucleotide sequence ID" value="NZ_JAJLJH010000001.1"/>
</dbReference>
<comment type="caution">
    <text evidence="9">The sequence shown here is derived from an EMBL/GenBank/DDBJ whole genome shotgun (WGS) entry which is preliminary data.</text>
</comment>
<dbReference type="GO" id="GO:0004222">
    <property type="term" value="F:metalloendopeptidase activity"/>
    <property type="evidence" value="ECO:0007669"/>
    <property type="project" value="TreeGrafter"/>
</dbReference>
<dbReference type="AlphaFoldDB" id="A0A9X2C1E8"/>
<name>A0A9X2C1E8_9BURK</name>
<comment type="cofactor">
    <cofactor evidence="1">
        <name>Zn(2+)</name>
        <dbReference type="ChEBI" id="CHEBI:29105"/>
    </cofactor>
</comment>
<gene>
    <name evidence="9" type="ORF">LPC04_04200</name>
</gene>
<dbReference type="Proteomes" id="UP001139353">
    <property type="component" value="Unassembled WGS sequence"/>
</dbReference>
<evidence type="ECO:0000256" key="5">
    <source>
        <dbReference type="ARBA" id="ARBA00022833"/>
    </source>
</evidence>